<dbReference type="SMART" id="SM01144">
    <property type="entry name" value="DTW"/>
    <property type="match status" value="1"/>
</dbReference>
<dbReference type="AlphaFoldDB" id="A0A2Z4PUS1"/>
<evidence type="ECO:0000256" key="3">
    <source>
        <dbReference type="ARBA" id="ARBA00022691"/>
    </source>
</evidence>
<dbReference type="GO" id="GO:0008033">
    <property type="term" value="P:tRNA processing"/>
    <property type="evidence" value="ECO:0007669"/>
    <property type="project" value="UniProtKB-KW"/>
</dbReference>
<dbReference type="EC" id="2.5.1.25" evidence="1"/>
<dbReference type="InterPro" id="IPR039262">
    <property type="entry name" value="DTWD2/TAPT"/>
</dbReference>
<gene>
    <name evidence="7" type="ORF">A8139_16020</name>
</gene>
<keyword evidence="2" id="KW-0808">Transferase</keyword>
<evidence type="ECO:0000313" key="7">
    <source>
        <dbReference type="EMBL" id="AWY01293.1"/>
    </source>
</evidence>
<evidence type="ECO:0000313" key="8">
    <source>
        <dbReference type="Proteomes" id="UP000249898"/>
    </source>
</evidence>
<dbReference type="OrthoDB" id="268835at2"/>
<evidence type="ECO:0000256" key="4">
    <source>
        <dbReference type="ARBA" id="ARBA00022694"/>
    </source>
</evidence>
<protein>
    <recommendedName>
        <fullName evidence="1">tRNA-uridine aminocarboxypropyltransferase</fullName>
        <ecNumber evidence="1">2.5.1.25</ecNumber>
    </recommendedName>
</protein>
<dbReference type="PANTHER" id="PTHR21392">
    <property type="entry name" value="TRNA-URIDINE AMINOCARBOXYPROPYLTRANSFERASE 2"/>
    <property type="match status" value="1"/>
</dbReference>
<evidence type="ECO:0000256" key="5">
    <source>
        <dbReference type="ARBA" id="ARBA00034489"/>
    </source>
</evidence>
<feature type="domain" description="DTW" evidence="6">
    <location>
        <begin position="5"/>
        <end position="192"/>
    </location>
</feature>
<comment type="similarity">
    <text evidence="5">Belongs to the TDD superfamily. DTWD2 family.</text>
</comment>
<dbReference type="Proteomes" id="UP000249898">
    <property type="component" value="Chromosome"/>
</dbReference>
<dbReference type="PANTHER" id="PTHR21392:SF0">
    <property type="entry name" value="TRNA-URIDINE AMINOCARBOXYPROPYLTRANSFERASE 2"/>
    <property type="match status" value="1"/>
</dbReference>
<dbReference type="RefSeq" id="WP_112139701.1">
    <property type="nucleotide sequence ID" value="NZ_CP016181.1"/>
</dbReference>
<dbReference type="Pfam" id="PF03942">
    <property type="entry name" value="DTW"/>
    <property type="match status" value="1"/>
</dbReference>
<evidence type="ECO:0000256" key="2">
    <source>
        <dbReference type="ARBA" id="ARBA00022679"/>
    </source>
</evidence>
<evidence type="ECO:0000256" key="1">
    <source>
        <dbReference type="ARBA" id="ARBA00012386"/>
    </source>
</evidence>
<dbReference type="InterPro" id="IPR005636">
    <property type="entry name" value="DTW"/>
</dbReference>
<organism evidence="7 8">
    <name type="scientific">Marinomonas primoryensis</name>
    <dbReference type="NCBI Taxonomy" id="178399"/>
    <lineage>
        <taxon>Bacteria</taxon>
        <taxon>Pseudomonadati</taxon>
        <taxon>Pseudomonadota</taxon>
        <taxon>Gammaproteobacteria</taxon>
        <taxon>Oceanospirillales</taxon>
        <taxon>Oceanospirillaceae</taxon>
        <taxon>Marinomonas</taxon>
    </lineage>
</organism>
<reference evidence="7 8" key="1">
    <citation type="submission" date="2016-06" db="EMBL/GenBank/DDBJ databases">
        <title>The sequenced genome of the ice-adhering bacterium Marinomonas primoryensis, from Antarctica.</title>
        <authorList>
            <person name="Graham L."/>
            <person name="Vance T.D.R."/>
            <person name="Davies P.L."/>
        </authorList>
    </citation>
    <scope>NUCLEOTIDE SEQUENCE [LARGE SCALE GENOMIC DNA]</scope>
    <source>
        <strain evidence="7 8">AceL</strain>
    </source>
</reference>
<keyword evidence="3" id="KW-0949">S-adenosyl-L-methionine</keyword>
<name>A0A2Z4PUS1_9GAMM</name>
<dbReference type="EMBL" id="CP016181">
    <property type="protein sequence ID" value="AWY01293.1"/>
    <property type="molecule type" value="Genomic_DNA"/>
</dbReference>
<evidence type="ECO:0000259" key="6">
    <source>
        <dbReference type="SMART" id="SM01144"/>
    </source>
</evidence>
<accession>A0A2Z4PUS1</accession>
<dbReference type="GO" id="GO:0016432">
    <property type="term" value="F:tRNA-uridine aminocarboxypropyltransferase activity"/>
    <property type="evidence" value="ECO:0007669"/>
    <property type="project" value="UniProtKB-EC"/>
</dbReference>
<proteinExistence type="inferred from homology"/>
<keyword evidence="4" id="KW-0819">tRNA processing</keyword>
<sequence length="199" mass="22518">MQAEKRAYCGGCGFLVTQCVCEWVPRLSTHLNIVILQDPKEAKHAKNTVSLLRLALTSVECISTANVDVLKKVLLQKDPAKWRLVFPCDTAVAVESIEAEEATEIEGLIFIDATWRKAKKLYFTEPLLRIFGAVSFLQPPIGQYKIRKSPNDTSLSTLEACAYSIEQVAGDNMQPLREFMLAAQEWQWRKQPLSHRHDD</sequence>